<dbReference type="Pfam" id="PF21738">
    <property type="entry name" value="DJR-like_dom"/>
    <property type="match status" value="1"/>
</dbReference>
<evidence type="ECO:0000313" key="3">
    <source>
        <dbReference type="Proteomes" id="UP001160148"/>
    </source>
</evidence>
<dbReference type="PANTHER" id="PTHR36159">
    <property type="entry name" value="PROTEIN CBG23766"/>
    <property type="match status" value="1"/>
</dbReference>
<dbReference type="InterPro" id="IPR049512">
    <property type="entry name" value="DJR-like_dom"/>
</dbReference>
<comment type="caution">
    <text evidence="2">The sequence shown here is derived from an EMBL/GenBank/DDBJ whole genome shotgun (WGS) entry which is preliminary data.</text>
</comment>
<dbReference type="AlphaFoldDB" id="A0AAV0W2T0"/>
<feature type="domain" description="Double jelly roll-like" evidence="1">
    <location>
        <begin position="74"/>
        <end position="393"/>
    </location>
</feature>
<protein>
    <recommendedName>
        <fullName evidence="1">Double jelly roll-like domain-containing protein</fullName>
    </recommendedName>
</protein>
<evidence type="ECO:0000259" key="1">
    <source>
        <dbReference type="Pfam" id="PF21738"/>
    </source>
</evidence>
<proteinExistence type="predicted"/>
<dbReference type="PANTHER" id="PTHR36159:SF1">
    <property type="entry name" value="RETROVIRUS-RELATED POL POLYPROTEIN FROM TRANSPOSON 412-LIKE PROTEIN"/>
    <property type="match status" value="1"/>
</dbReference>
<dbReference type="Proteomes" id="UP001160148">
    <property type="component" value="Unassembled WGS sequence"/>
</dbReference>
<dbReference type="EMBL" id="CARXXK010000001">
    <property type="protein sequence ID" value="CAI6350077.1"/>
    <property type="molecule type" value="Genomic_DNA"/>
</dbReference>
<sequence>MENILNKYDDNIINSQYESYIPQITTELNKPNRNTIVIVDGKDKFLNIKNSKLYLSFEYVQEDGSKYPAKSNVMISDNGGAFLFQKITIKLNNKIIDESDNTGRLSTVKGYMSYAVDGNGPTQNSGFESTSQGGGSVELIIPLSHFGLGSMKDIKSPLYNARFEIIFTRNTDDDALILETNTEATADTKNIKAKRGKINILELKVQMQNIEYDEITKIQIVDALIKNPCILAFKKWQNIEVRNLTGKKIRFDVTNNYRNNRHPLFGVVYFQKNRLDNQESNACYFDHCDVVNYSFEVNGKKYPNELQNQDFNDIKCCQSYEDHMSYKKTYYKSHEENPLMYLDKLQFRQKRPFFVVNMTRHPNQIAISNCTVILNLDFSQNLPDKTICYICLISSAVYMFDIERGIVDESY</sequence>
<name>A0AAV0W2T0_9HEMI</name>
<accession>A0AAV0W2T0</accession>
<evidence type="ECO:0000313" key="2">
    <source>
        <dbReference type="EMBL" id="CAI6350077.1"/>
    </source>
</evidence>
<organism evidence="2 3">
    <name type="scientific">Macrosiphum euphorbiae</name>
    <name type="common">potato aphid</name>
    <dbReference type="NCBI Taxonomy" id="13131"/>
    <lineage>
        <taxon>Eukaryota</taxon>
        <taxon>Metazoa</taxon>
        <taxon>Ecdysozoa</taxon>
        <taxon>Arthropoda</taxon>
        <taxon>Hexapoda</taxon>
        <taxon>Insecta</taxon>
        <taxon>Pterygota</taxon>
        <taxon>Neoptera</taxon>
        <taxon>Paraneoptera</taxon>
        <taxon>Hemiptera</taxon>
        <taxon>Sternorrhyncha</taxon>
        <taxon>Aphidomorpha</taxon>
        <taxon>Aphidoidea</taxon>
        <taxon>Aphididae</taxon>
        <taxon>Macrosiphini</taxon>
        <taxon>Macrosiphum</taxon>
    </lineage>
</organism>
<gene>
    <name evidence="2" type="ORF">MEUPH1_LOCUS6576</name>
</gene>
<reference evidence="2 3" key="1">
    <citation type="submission" date="2023-01" db="EMBL/GenBank/DDBJ databases">
        <authorList>
            <person name="Whitehead M."/>
        </authorList>
    </citation>
    <scope>NUCLEOTIDE SEQUENCE [LARGE SCALE GENOMIC DNA]</scope>
</reference>
<keyword evidence="3" id="KW-1185">Reference proteome</keyword>